<evidence type="ECO:0000256" key="9">
    <source>
        <dbReference type="RuleBase" id="RU003945"/>
    </source>
</evidence>
<keyword evidence="7" id="KW-0496">Mitochondrion</keyword>
<keyword evidence="13" id="KW-1185">Reference proteome</keyword>
<name>B8MDL5_TALSN</name>
<accession>B8MDL5</accession>
<dbReference type="Pfam" id="PF02096">
    <property type="entry name" value="60KD_IMP"/>
    <property type="match status" value="1"/>
</dbReference>
<keyword evidence="6" id="KW-1133">Transmembrane helix</keyword>
<dbReference type="RefSeq" id="XP_002481970.1">
    <property type="nucleotide sequence ID" value="XM_002481925.1"/>
</dbReference>
<dbReference type="Proteomes" id="UP000001745">
    <property type="component" value="Unassembled WGS sequence"/>
</dbReference>
<dbReference type="STRING" id="441959.B8MDL5"/>
<dbReference type="EMBL" id="EQ962655">
    <property type="protein sequence ID" value="EED17978.1"/>
    <property type="molecule type" value="Genomic_DNA"/>
</dbReference>
<comment type="similarity">
    <text evidence="2 9">Belongs to the OXA1/ALB3/YidC family.</text>
</comment>
<feature type="compositionally biased region" description="Basic and acidic residues" evidence="10">
    <location>
        <begin position="459"/>
        <end position="485"/>
    </location>
</feature>
<evidence type="ECO:0000259" key="11">
    <source>
        <dbReference type="Pfam" id="PF02096"/>
    </source>
</evidence>
<organism evidence="12 13">
    <name type="scientific">Talaromyces stipitatus (strain ATCC 10500 / CBS 375.48 / QM 6759 / NRRL 1006)</name>
    <name type="common">Penicillium stipitatum</name>
    <dbReference type="NCBI Taxonomy" id="441959"/>
    <lineage>
        <taxon>Eukaryota</taxon>
        <taxon>Fungi</taxon>
        <taxon>Dikarya</taxon>
        <taxon>Ascomycota</taxon>
        <taxon>Pezizomycotina</taxon>
        <taxon>Eurotiomycetes</taxon>
        <taxon>Eurotiomycetidae</taxon>
        <taxon>Eurotiales</taxon>
        <taxon>Trichocomaceae</taxon>
        <taxon>Talaromyces</taxon>
        <taxon>Talaromyces sect. Talaromyces</taxon>
    </lineage>
</organism>
<dbReference type="FunCoup" id="B8MDL5">
    <property type="interactions" value="602"/>
</dbReference>
<keyword evidence="5" id="KW-0809">Transit peptide</keyword>
<evidence type="ECO:0000256" key="7">
    <source>
        <dbReference type="ARBA" id="ARBA00023128"/>
    </source>
</evidence>
<keyword evidence="3 9" id="KW-0812">Transmembrane</keyword>
<feature type="compositionally biased region" description="Basic residues" evidence="10">
    <location>
        <begin position="518"/>
        <end position="527"/>
    </location>
</feature>
<dbReference type="InterPro" id="IPR001708">
    <property type="entry name" value="YidC/ALB3/OXA1/COX18"/>
</dbReference>
<gene>
    <name evidence="12" type="ORF">TSTA_117550</name>
</gene>
<dbReference type="PhylomeDB" id="B8MDL5"/>
<dbReference type="CDD" id="cd20069">
    <property type="entry name" value="5TM_Oxa1-like"/>
    <property type="match status" value="1"/>
</dbReference>
<evidence type="ECO:0000256" key="10">
    <source>
        <dbReference type="SAM" id="MobiDB-lite"/>
    </source>
</evidence>
<dbReference type="InterPro" id="IPR028055">
    <property type="entry name" value="YidC/Oxa/ALB_C"/>
</dbReference>
<dbReference type="VEuPathDB" id="FungiDB:TSTA_117550"/>
<dbReference type="GO" id="GO:0005743">
    <property type="term" value="C:mitochondrial inner membrane"/>
    <property type="evidence" value="ECO:0007669"/>
    <property type="project" value="UniProtKB-SubCell"/>
</dbReference>
<evidence type="ECO:0000313" key="13">
    <source>
        <dbReference type="Proteomes" id="UP000001745"/>
    </source>
</evidence>
<proteinExistence type="inferred from homology"/>
<feature type="region of interest" description="Disordered" evidence="10">
    <location>
        <begin position="426"/>
        <end position="485"/>
    </location>
</feature>
<dbReference type="PANTHER" id="PTHR12428:SF66">
    <property type="entry name" value="MITOCHONDRIAL INNER MEMBRANE PROTEIN OXA1L"/>
    <property type="match status" value="1"/>
</dbReference>
<reference evidence="13" key="1">
    <citation type="journal article" date="2015" name="Genome Announc.">
        <title>Genome sequence of the AIDS-associated pathogen Penicillium marneffei (ATCC18224) and its near taxonomic relative Talaromyces stipitatus (ATCC10500).</title>
        <authorList>
            <person name="Nierman W.C."/>
            <person name="Fedorova-Abrams N.D."/>
            <person name="Andrianopoulos A."/>
        </authorList>
    </citation>
    <scope>NUCLEOTIDE SEQUENCE [LARGE SCALE GENOMIC DNA]</scope>
    <source>
        <strain evidence="13">ATCC 10500 / CBS 375.48 / QM 6759 / NRRL 1006</strain>
    </source>
</reference>
<evidence type="ECO:0000256" key="2">
    <source>
        <dbReference type="ARBA" id="ARBA00009877"/>
    </source>
</evidence>
<dbReference type="AlphaFoldDB" id="B8MDL5"/>
<sequence>MPNLEIHSSANVLLFPSIITANMIGSRSLSRATVGGTTRNISLIKPASPARSLSSIASRPVLSSSRNDRLRLKASSYLPSASVSGLSFARFNSTSTLGEETSQAAENVTSLGESQLPAIDGIPEKIGYLKELGLDYGWGPSAFMEWLIEHIHIWSGIPWWASIAAAALVTRIALFHPSLKAADNAAKTGPIKDEAMELRKQRMQMLSQGRQLEAAKAKLAMDELYQKHDIKLWRNFVPLLQIPLGFGTFRVVRGMATLPVPALAMEHCGWVHDLTSYDPLYILPALATGAMYFTMKKGVDSGLSGTGSTALGRGLTIGLPAISLLFIAWQPAGLQLYFAASGLFSLGQAYLFNTPITRKLLGIAPIYKPPANGEKQDSLRMIQQEFLSQMQKRVDEQRGEVSGASTKSGNISLVDKMVNNAKKEFSTMKKEMSDKVNSYSQPDEKNYDGTPAAPPRLSAAEKRSAESYKAQREIEDAHEMAERNRRRVQEYEAFIAQQQANAAQSWRQKGKEVATSKKPVKKSKARK</sequence>
<dbReference type="GO" id="GO:0032977">
    <property type="term" value="F:membrane insertase activity"/>
    <property type="evidence" value="ECO:0007669"/>
    <property type="project" value="InterPro"/>
</dbReference>
<evidence type="ECO:0000256" key="6">
    <source>
        <dbReference type="ARBA" id="ARBA00022989"/>
    </source>
</evidence>
<comment type="subcellular location">
    <subcellularLocation>
        <location evidence="9">Membrane</location>
        <topology evidence="9">Multi-pass membrane protein</topology>
    </subcellularLocation>
    <subcellularLocation>
        <location evidence="1">Mitochondrion inner membrane</location>
        <topology evidence="1">Multi-pass membrane protein</topology>
    </subcellularLocation>
</comment>
<evidence type="ECO:0000256" key="5">
    <source>
        <dbReference type="ARBA" id="ARBA00022946"/>
    </source>
</evidence>
<keyword evidence="8" id="KW-0472">Membrane</keyword>
<evidence type="ECO:0000256" key="3">
    <source>
        <dbReference type="ARBA" id="ARBA00022692"/>
    </source>
</evidence>
<dbReference type="InParanoid" id="B8MDL5"/>
<evidence type="ECO:0000256" key="8">
    <source>
        <dbReference type="ARBA" id="ARBA00023136"/>
    </source>
</evidence>
<keyword evidence="4" id="KW-0999">Mitochondrion inner membrane</keyword>
<dbReference type="GO" id="GO:0032979">
    <property type="term" value="P:protein insertion into mitochondrial inner membrane from matrix"/>
    <property type="evidence" value="ECO:0007669"/>
    <property type="project" value="TreeGrafter"/>
</dbReference>
<dbReference type="OMA" id="PLGFGCY"/>
<dbReference type="GeneID" id="8105813"/>
<dbReference type="HOGENOM" id="CLU_029282_5_0_1"/>
<protein>
    <submittedName>
        <fullName evidence="12">Mitochondrial export translocase Oxa1, putative</fullName>
    </submittedName>
</protein>
<feature type="domain" description="Membrane insertase YidC/Oxa/ALB C-terminal" evidence="11">
    <location>
        <begin position="159"/>
        <end position="353"/>
    </location>
</feature>
<evidence type="ECO:0000256" key="1">
    <source>
        <dbReference type="ARBA" id="ARBA00004448"/>
    </source>
</evidence>
<evidence type="ECO:0000313" key="12">
    <source>
        <dbReference type="EMBL" id="EED17978.1"/>
    </source>
</evidence>
<dbReference type="eggNOG" id="KOG1239">
    <property type="taxonomic scope" value="Eukaryota"/>
</dbReference>
<feature type="region of interest" description="Disordered" evidence="10">
    <location>
        <begin position="501"/>
        <end position="527"/>
    </location>
</feature>
<dbReference type="PANTHER" id="PTHR12428">
    <property type="entry name" value="OXA1"/>
    <property type="match status" value="1"/>
</dbReference>
<dbReference type="OrthoDB" id="2148490at2759"/>
<evidence type="ECO:0000256" key="4">
    <source>
        <dbReference type="ARBA" id="ARBA00022792"/>
    </source>
</evidence>